<dbReference type="InterPro" id="IPR010998">
    <property type="entry name" value="Integrase_recombinase_N"/>
</dbReference>
<dbReference type="PANTHER" id="PTHR30349:SF64">
    <property type="entry name" value="PROPHAGE INTEGRASE INTD-RELATED"/>
    <property type="match status" value="1"/>
</dbReference>
<organism evidence="9 10">
    <name type="scientific">Bremerella cremea</name>
    <dbReference type="NCBI Taxonomy" id="1031537"/>
    <lineage>
        <taxon>Bacteria</taxon>
        <taxon>Pseudomonadati</taxon>
        <taxon>Planctomycetota</taxon>
        <taxon>Planctomycetia</taxon>
        <taxon>Pirellulales</taxon>
        <taxon>Pirellulaceae</taxon>
        <taxon>Bremerella</taxon>
    </lineage>
</organism>
<dbReference type="PANTHER" id="PTHR30349">
    <property type="entry name" value="PHAGE INTEGRASE-RELATED"/>
    <property type="match status" value="1"/>
</dbReference>
<dbReference type="Pfam" id="PF00589">
    <property type="entry name" value="Phage_integrase"/>
    <property type="match status" value="1"/>
</dbReference>
<dbReference type="GO" id="GO:0015074">
    <property type="term" value="P:DNA integration"/>
    <property type="evidence" value="ECO:0007669"/>
    <property type="project" value="UniProtKB-KW"/>
</dbReference>
<evidence type="ECO:0000256" key="2">
    <source>
        <dbReference type="ARBA" id="ARBA00022908"/>
    </source>
</evidence>
<accession>A0A368KML4</accession>
<evidence type="ECO:0000313" key="10">
    <source>
        <dbReference type="Proteomes" id="UP000253562"/>
    </source>
</evidence>
<evidence type="ECO:0000256" key="1">
    <source>
        <dbReference type="ARBA" id="ARBA00008857"/>
    </source>
</evidence>
<dbReference type="InterPro" id="IPR013762">
    <property type="entry name" value="Integrase-like_cat_sf"/>
</dbReference>
<dbReference type="InterPro" id="IPR002104">
    <property type="entry name" value="Integrase_catalytic"/>
</dbReference>
<evidence type="ECO:0000256" key="3">
    <source>
        <dbReference type="ARBA" id="ARBA00023125"/>
    </source>
</evidence>
<dbReference type="GO" id="GO:0006310">
    <property type="term" value="P:DNA recombination"/>
    <property type="evidence" value="ECO:0007669"/>
    <property type="project" value="UniProtKB-KW"/>
</dbReference>
<keyword evidence="2" id="KW-0229">DNA integration</keyword>
<gene>
    <name evidence="9" type="ORF">DTL42_22005</name>
</gene>
<comment type="caution">
    <text evidence="9">The sequence shown here is derived from an EMBL/GenBank/DDBJ whole genome shotgun (WGS) entry which is preliminary data.</text>
</comment>
<evidence type="ECO:0000259" key="8">
    <source>
        <dbReference type="PROSITE" id="PS51900"/>
    </source>
</evidence>
<name>A0A368KML4_9BACT</name>
<dbReference type="Gene3D" id="1.10.150.130">
    <property type="match status" value="1"/>
</dbReference>
<proteinExistence type="inferred from homology"/>
<dbReference type="OrthoDB" id="292546at2"/>
<dbReference type="PROSITE" id="PS51900">
    <property type="entry name" value="CB"/>
    <property type="match status" value="1"/>
</dbReference>
<keyword evidence="4" id="KW-0233">DNA recombination</keyword>
<dbReference type="SUPFAM" id="SSF56349">
    <property type="entry name" value="DNA breaking-rejoining enzymes"/>
    <property type="match status" value="1"/>
</dbReference>
<keyword evidence="3 5" id="KW-0238">DNA-binding</keyword>
<dbReference type="AlphaFoldDB" id="A0A368KML4"/>
<dbReference type="RefSeq" id="WP_114372243.1">
    <property type="nucleotide sequence ID" value="NZ_QPEX01000045.1"/>
</dbReference>
<dbReference type="InterPro" id="IPR011010">
    <property type="entry name" value="DNA_brk_join_enz"/>
</dbReference>
<evidence type="ECO:0000256" key="5">
    <source>
        <dbReference type="PROSITE-ProRule" id="PRU01248"/>
    </source>
</evidence>
<feature type="region of interest" description="Disordered" evidence="6">
    <location>
        <begin position="442"/>
        <end position="501"/>
    </location>
</feature>
<evidence type="ECO:0000259" key="7">
    <source>
        <dbReference type="PROSITE" id="PS51898"/>
    </source>
</evidence>
<feature type="domain" description="Tyr recombinase" evidence="7">
    <location>
        <begin position="184"/>
        <end position="401"/>
    </location>
</feature>
<dbReference type="InterPro" id="IPR050090">
    <property type="entry name" value="Tyrosine_recombinase_XerCD"/>
</dbReference>
<evidence type="ECO:0000256" key="4">
    <source>
        <dbReference type="ARBA" id="ARBA00023172"/>
    </source>
</evidence>
<dbReference type="EMBL" id="QPEX01000045">
    <property type="protein sequence ID" value="RCS41245.1"/>
    <property type="molecule type" value="Genomic_DNA"/>
</dbReference>
<feature type="domain" description="Core-binding (CB)" evidence="8">
    <location>
        <begin position="78"/>
        <end position="160"/>
    </location>
</feature>
<dbReference type="Gene3D" id="1.10.443.10">
    <property type="entry name" value="Intergrase catalytic core"/>
    <property type="match status" value="1"/>
</dbReference>
<evidence type="ECO:0000256" key="6">
    <source>
        <dbReference type="SAM" id="MobiDB-lite"/>
    </source>
</evidence>
<comment type="similarity">
    <text evidence="1">Belongs to the 'phage' integrase family.</text>
</comment>
<dbReference type="Proteomes" id="UP000253562">
    <property type="component" value="Unassembled WGS sequence"/>
</dbReference>
<dbReference type="GO" id="GO:0003677">
    <property type="term" value="F:DNA binding"/>
    <property type="evidence" value="ECO:0007669"/>
    <property type="project" value="UniProtKB-UniRule"/>
</dbReference>
<protein>
    <submittedName>
        <fullName evidence="9">Uncharacterized protein</fullName>
    </submittedName>
</protein>
<sequence length="516" mass="58081">MASVFKKSYTRKNPETGKNELRYNSKWYIKYKDENGVWQCVPGFKDKSATYELAAKLERDAELARRGVVDPFEKYRKTPLAEHLQEFKLQLQDKGNSEKHVNLIFDRVKAVADSCTFTFTSDISASKVQSYLGKLRNNGLSIETRNHYLSAFKQFCRWLVSDRRVSESPVSHLRKENSKTDRRHDRRALSDDEFRRLIEAAETGSVVEAVSGKDRAMIYVLAAWTGYRRAELASLTLRSFDLTGENPSVRLQAIDSKNRKGGEIPLHPVVVERLQTWLSGRTVADRNALLFPLRTESGKHLRRTSKMMKRDLEAARKAWLKEAEKDKEEYDRRVASDFLAYCDEDGLFADFHANRHTFISNLGRAGVPLATAQKLARHSDPKLTASVYTHIDVKEQAAAVCGLPAPPLFAAATPQPTAYGLHDQGHVQTARETSPDMAAVGEVEDSTPSVGVAAKRPQFSRDGKTRPVMSCYDNAKGEQRSSFSSKPQVGGSSPPGRASHKPRFCKGFRLFLFQVS</sequence>
<reference evidence="9 10" key="1">
    <citation type="submission" date="2018-07" db="EMBL/GenBank/DDBJ databases">
        <title>Comparative genomes isolates from brazilian mangrove.</title>
        <authorList>
            <person name="De Araujo J.E."/>
            <person name="Taketani R.G."/>
            <person name="Silva M.C.P."/>
            <person name="Lourenco M.V."/>
            <person name="Oliveira V.M."/>
            <person name="Andreote F.D."/>
        </authorList>
    </citation>
    <scope>NUCLEOTIDE SEQUENCE [LARGE SCALE GENOMIC DNA]</scope>
    <source>
        <strain evidence="9 10">HEX PRIS-MGV</strain>
    </source>
</reference>
<feature type="compositionally biased region" description="Polar residues" evidence="6">
    <location>
        <begin position="480"/>
        <end position="491"/>
    </location>
</feature>
<dbReference type="InterPro" id="IPR044068">
    <property type="entry name" value="CB"/>
</dbReference>
<dbReference type="PROSITE" id="PS51898">
    <property type="entry name" value="TYR_RECOMBINASE"/>
    <property type="match status" value="1"/>
</dbReference>
<evidence type="ECO:0000313" key="9">
    <source>
        <dbReference type="EMBL" id="RCS41245.1"/>
    </source>
</evidence>